<proteinExistence type="predicted"/>
<accession>A0A380MZK5</accession>
<dbReference type="GO" id="GO:0047559">
    <property type="term" value="F:3-dehydro-L-gulonate 2-dehydrogenase activity"/>
    <property type="evidence" value="ECO:0007669"/>
    <property type="project" value="UniProtKB-EC"/>
</dbReference>
<dbReference type="EMBL" id="UHIA01000004">
    <property type="protein sequence ID" value="SUO97979.1"/>
    <property type="molecule type" value="Genomic_DNA"/>
</dbReference>
<evidence type="ECO:0000313" key="2">
    <source>
        <dbReference type="EMBL" id="SUO97979.1"/>
    </source>
</evidence>
<protein>
    <submittedName>
        <fullName evidence="2">2,3-diketo-L-gulonate reductase</fullName>
        <ecNumber evidence="2">1.1.1.130</ecNumber>
    </submittedName>
</protein>
<keyword evidence="1 2" id="KW-0560">Oxidoreductase</keyword>
<gene>
    <name evidence="2" type="primary">dlgD</name>
    <name evidence="2" type="ORF">NCTC10717_01717</name>
</gene>
<reference evidence="2 3" key="1">
    <citation type="submission" date="2018-06" db="EMBL/GenBank/DDBJ databases">
        <authorList>
            <consortium name="Pathogen Informatics"/>
            <person name="Doyle S."/>
        </authorList>
    </citation>
    <scope>NUCLEOTIDE SEQUENCE [LARGE SCALE GENOMIC DNA]</scope>
    <source>
        <strain evidence="2 3">NCTC10717</strain>
    </source>
</reference>
<dbReference type="InterPro" id="IPR043143">
    <property type="entry name" value="Mal/L-sulf/L-lact_DH-like_NADP"/>
</dbReference>
<dbReference type="EC" id="1.1.1.130" evidence="2"/>
<dbReference type="Gene3D" id="3.30.1370.60">
    <property type="entry name" value="Hypothetical oxidoreductase yiak, domain 2"/>
    <property type="match status" value="1"/>
</dbReference>
<name>A0A380MZK5_9GAMM</name>
<dbReference type="InterPro" id="IPR036111">
    <property type="entry name" value="Mal/L-sulfo/L-lacto_DH-like_sf"/>
</dbReference>
<dbReference type="RefSeq" id="WP_115218863.1">
    <property type="nucleotide sequence ID" value="NZ_UHIA01000004.1"/>
</dbReference>
<dbReference type="PANTHER" id="PTHR11091">
    <property type="entry name" value="OXIDOREDUCTASE-RELATED"/>
    <property type="match status" value="1"/>
</dbReference>
<dbReference type="Pfam" id="PF02615">
    <property type="entry name" value="Ldh_2"/>
    <property type="match status" value="1"/>
</dbReference>
<dbReference type="SUPFAM" id="SSF89733">
    <property type="entry name" value="L-sulfolactate dehydrogenase-like"/>
    <property type="match status" value="1"/>
</dbReference>
<dbReference type="AlphaFoldDB" id="A0A380MZK5"/>
<evidence type="ECO:0000313" key="3">
    <source>
        <dbReference type="Proteomes" id="UP000254575"/>
    </source>
</evidence>
<dbReference type="InterPro" id="IPR043144">
    <property type="entry name" value="Mal/L-sulf/L-lact_DH-like_ah"/>
</dbReference>
<dbReference type="Proteomes" id="UP000254575">
    <property type="component" value="Unassembled WGS sequence"/>
</dbReference>
<dbReference type="Gene3D" id="1.10.1530.10">
    <property type="match status" value="1"/>
</dbReference>
<keyword evidence="3" id="KW-1185">Reference proteome</keyword>
<evidence type="ECO:0000256" key="1">
    <source>
        <dbReference type="ARBA" id="ARBA00023002"/>
    </source>
</evidence>
<dbReference type="PANTHER" id="PTHR11091:SF3">
    <property type="entry name" value="2,3-DIKETO-L-GULONATE REDUCTASE"/>
    <property type="match status" value="1"/>
</dbReference>
<dbReference type="NCBIfam" id="NF009750">
    <property type="entry name" value="PRK13260.1"/>
    <property type="match status" value="1"/>
</dbReference>
<organism evidence="2 3">
    <name type="scientific">Suttonella indologenes</name>
    <dbReference type="NCBI Taxonomy" id="13276"/>
    <lineage>
        <taxon>Bacteria</taxon>
        <taxon>Pseudomonadati</taxon>
        <taxon>Pseudomonadota</taxon>
        <taxon>Gammaproteobacteria</taxon>
        <taxon>Cardiobacteriales</taxon>
        <taxon>Cardiobacteriaceae</taxon>
        <taxon>Suttonella</taxon>
    </lineage>
</organism>
<sequence>MQLSYAELKQEFKRVLRSRQVSEEKAEACAVMFADTTYAGVYSHGVNRFPKFIEQMDKGDIRPGAEAEKVLSLGAIEQWDGKLSIGNLTAKKMMDRAMALADTHGIGVVALRNANHWMRGGSYGVQAAEKGYIGICWTNSIAAMPPWGGKEARIGTNPIIIAVPSNPITYVDMSCSMFSYGKLEVTRLAGKQTPIDAGFDDEGNLCRDPGVIEKNRRLLPTGYWKGSGLSIVLDMLGMLLSGGGLTVPEITEDQGGEFGVTEIFIAIDVNKLIDGKTKEEKLQRIMDYVTSCPAAEEGTTVRLPGHNAAKIKAEHDKNGIPVADSVWEKIRSL</sequence>
<dbReference type="InterPro" id="IPR003767">
    <property type="entry name" value="Malate/L-lactate_DH-like"/>
</dbReference>
<dbReference type="OrthoDB" id="9811519at2"/>